<name>A0ABX8UWM6_9BURK</name>
<dbReference type="Proteomes" id="UP000826462">
    <property type="component" value="Chromosome 2"/>
</dbReference>
<dbReference type="EMBL" id="CP080096">
    <property type="protein sequence ID" value="QYD71288.1"/>
    <property type="molecule type" value="Genomic_DNA"/>
</dbReference>
<dbReference type="RefSeq" id="WP_219800719.1">
    <property type="nucleotide sequence ID" value="NZ_CP080096.1"/>
</dbReference>
<gene>
    <name evidence="1" type="ORF">KZJ38_30065</name>
</gene>
<reference evidence="1 2" key="1">
    <citation type="submission" date="2021-07" db="EMBL/GenBank/DDBJ databases">
        <title>Paraburkholderia edwinii protects Aspergillus sp. from phenazines by acting as a toxin sponge.</title>
        <authorList>
            <person name="Dahlstrom K.M."/>
            <person name="Newman D.K."/>
        </authorList>
    </citation>
    <scope>NUCLEOTIDE SEQUENCE [LARGE SCALE GENOMIC DNA]</scope>
    <source>
        <strain evidence="1 2">Pe01</strain>
    </source>
</reference>
<evidence type="ECO:0000313" key="2">
    <source>
        <dbReference type="Proteomes" id="UP000826462"/>
    </source>
</evidence>
<organism evidence="1 2">
    <name type="scientific">Paraburkholderia edwinii</name>
    <dbReference type="NCBI Taxonomy" id="2861782"/>
    <lineage>
        <taxon>Bacteria</taxon>
        <taxon>Pseudomonadati</taxon>
        <taxon>Pseudomonadota</taxon>
        <taxon>Betaproteobacteria</taxon>
        <taxon>Burkholderiales</taxon>
        <taxon>Burkholderiaceae</taxon>
        <taxon>Paraburkholderia</taxon>
    </lineage>
</organism>
<keyword evidence="2" id="KW-1185">Reference proteome</keyword>
<evidence type="ECO:0000313" key="1">
    <source>
        <dbReference type="EMBL" id="QYD71288.1"/>
    </source>
</evidence>
<proteinExistence type="predicted"/>
<accession>A0ABX8UWM6</accession>
<sequence>MSTYTYQIATNSRKDSSVDVLGPLMPARMFFFVVVEEPGRDGFLVRHTYATVDDPFLQELKLSPLANERQVFPERYGLWPKGTLESPATVAEHVLKFESITSYASSSTNFPGGAKRFSGKTVYVDIAAAKRSGAKLVTTEEIVQAIDQYKAGLNAEQRRKAEYIRRKILSMDSEVLVQPRPNVPAAGVFSKKSLGITLGIVRYARIVQVIGLGFTAYDLGVAADDSIRLKSVRPIGKEVIRQAGGWGGGVAGGWATAAAAARIGASTGSIVGIELGPGAVVTGLIGGIIFGAVGYFGGSWIADQIPDM</sequence>
<protein>
    <submittedName>
        <fullName evidence="1">Glycine zipper family protein</fullName>
    </submittedName>
</protein>